<reference evidence="1 2" key="1">
    <citation type="submission" date="2022-12" db="EMBL/GenBank/DDBJ databases">
        <authorList>
            <person name="Muema E."/>
        </authorList>
    </citation>
    <scope>NUCLEOTIDE SEQUENCE [LARGE SCALE GENOMIC DNA]</scope>
    <source>
        <strain evidence="2">1326</strain>
    </source>
</reference>
<accession>A0ABU8L173</accession>
<protein>
    <submittedName>
        <fullName evidence="1">Uncharacterized protein</fullName>
    </submittedName>
</protein>
<comment type="caution">
    <text evidence="1">The sequence shown here is derived from an EMBL/GenBank/DDBJ whole genome shotgun (WGS) entry which is preliminary data.</text>
</comment>
<dbReference type="Proteomes" id="UP001387293">
    <property type="component" value="Unassembled WGS sequence"/>
</dbReference>
<gene>
    <name evidence="1" type="ORF">O7A60_18530</name>
</gene>
<evidence type="ECO:0000313" key="1">
    <source>
        <dbReference type="EMBL" id="MEI9410749.1"/>
    </source>
</evidence>
<evidence type="ECO:0000313" key="2">
    <source>
        <dbReference type="Proteomes" id="UP001387293"/>
    </source>
</evidence>
<keyword evidence="2" id="KW-1185">Reference proteome</keyword>
<organism evidence="1 2">
    <name type="scientific">Mesorhizobium salmacidum</name>
    <dbReference type="NCBI Taxonomy" id="3015171"/>
    <lineage>
        <taxon>Bacteria</taxon>
        <taxon>Pseudomonadati</taxon>
        <taxon>Pseudomonadota</taxon>
        <taxon>Alphaproteobacteria</taxon>
        <taxon>Hyphomicrobiales</taxon>
        <taxon>Phyllobacteriaceae</taxon>
        <taxon>Mesorhizobium</taxon>
    </lineage>
</organism>
<sequence length="54" mass="6143">MSILAISLGSAGLYLALLYALHLFFTRQQGPRLAAGAVFRRRMRKHVLKGWIWS</sequence>
<proteinExistence type="predicted"/>
<name>A0ABU8L173_9HYPH</name>
<dbReference type="EMBL" id="JAPYKS010000013">
    <property type="protein sequence ID" value="MEI9410749.1"/>
    <property type="molecule type" value="Genomic_DNA"/>
</dbReference>
<dbReference type="RefSeq" id="WP_337107472.1">
    <property type="nucleotide sequence ID" value="NZ_JAPYKS010000013.1"/>
</dbReference>